<dbReference type="Proteomes" id="UP000241808">
    <property type="component" value="Unassembled WGS sequence"/>
</dbReference>
<feature type="domain" description="Thiolase C-terminal" evidence="2">
    <location>
        <begin position="232"/>
        <end position="377"/>
    </location>
</feature>
<dbReference type="PIRSF" id="PIRSF000429">
    <property type="entry name" value="Ac-CoA_Ac_transf"/>
    <property type="match status" value="1"/>
</dbReference>
<dbReference type="InterPro" id="IPR020616">
    <property type="entry name" value="Thiolase_N"/>
</dbReference>
<feature type="domain" description="Thiolase N-terminal" evidence="1">
    <location>
        <begin position="8"/>
        <end position="219"/>
    </location>
</feature>
<proteinExistence type="predicted"/>
<dbReference type="GO" id="GO:0003988">
    <property type="term" value="F:acetyl-CoA C-acyltransferase activity"/>
    <property type="evidence" value="ECO:0007669"/>
    <property type="project" value="UniProtKB-ARBA"/>
</dbReference>
<evidence type="ECO:0000313" key="3">
    <source>
        <dbReference type="EMBL" id="PTM54920.1"/>
    </source>
</evidence>
<protein>
    <submittedName>
        <fullName evidence="3">Acetyl-CoA acetyltransferase</fullName>
    </submittedName>
</protein>
<gene>
    <name evidence="3" type="ORF">C8P69_10570</name>
</gene>
<dbReference type="PANTHER" id="PTHR42870:SF1">
    <property type="entry name" value="NON-SPECIFIC LIPID-TRANSFER PROTEIN-LIKE 2"/>
    <property type="match status" value="1"/>
</dbReference>
<evidence type="ECO:0000313" key="4">
    <source>
        <dbReference type="Proteomes" id="UP000241808"/>
    </source>
</evidence>
<dbReference type="PANTHER" id="PTHR42870">
    <property type="entry name" value="ACETYL-COA C-ACETYLTRANSFERASE"/>
    <property type="match status" value="1"/>
</dbReference>
<sequence length="379" mass="38894">MAFLTGVAATAFGKYSGSDAPSLMETAARAAIADAGLPLEAVDGLVCGYATTFPHLMTATVMVERLGLTPRHAHQAAVGGATGVVGLLLARHLIAAGACRHVLVLGGENRLTGQSRDDAVKTLAGVGHPVHEVPLGASVPAYYALVAARHLHETGASERDLAELAVLMRRHAAAHPGAQLTKPISVDDVMASKPVATPLKLLDCCPISDGAAAVVVSAEPGQGASIRLAGWGEAHTHQHVSEMPDDLGLGARIAANQAFAGAGRSAADMRLLGLYDSFTPTLAIFLEALGFAPPGRAGAMAREGLFGRDGRFPLNLHGGLLSYGHPGVAGFLAHVVEVIRQMRGEAGDRQVAGPPPLAYCHADGGVFSSHAGFVLERTA</sequence>
<evidence type="ECO:0000259" key="2">
    <source>
        <dbReference type="Pfam" id="PF22691"/>
    </source>
</evidence>
<evidence type="ECO:0000259" key="1">
    <source>
        <dbReference type="Pfam" id="PF00108"/>
    </source>
</evidence>
<name>A0A2T4Z2C2_9HYPH</name>
<dbReference type="OrthoDB" id="9790314at2"/>
<dbReference type="Gene3D" id="3.40.47.10">
    <property type="match status" value="1"/>
</dbReference>
<dbReference type="InterPro" id="IPR016039">
    <property type="entry name" value="Thiolase-like"/>
</dbReference>
<dbReference type="SUPFAM" id="SSF53901">
    <property type="entry name" value="Thiolase-like"/>
    <property type="match status" value="2"/>
</dbReference>
<reference evidence="3 4" key="1">
    <citation type="submission" date="2018-04" db="EMBL/GenBank/DDBJ databases">
        <title>Genomic Encyclopedia of Archaeal and Bacterial Type Strains, Phase II (KMG-II): from individual species to whole genera.</title>
        <authorList>
            <person name="Goeker M."/>
        </authorList>
    </citation>
    <scope>NUCLEOTIDE SEQUENCE [LARGE SCALE GENOMIC DNA]</scope>
    <source>
        <strain evidence="3 4">DSM 25521</strain>
    </source>
</reference>
<accession>A0A2T4Z2C2</accession>
<dbReference type="EMBL" id="PZZL01000005">
    <property type="protein sequence ID" value="PTM54920.1"/>
    <property type="molecule type" value="Genomic_DNA"/>
</dbReference>
<keyword evidence="3" id="KW-0808">Transferase</keyword>
<dbReference type="AlphaFoldDB" id="A0A2T4Z2C2"/>
<dbReference type="RefSeq" id="WP_108177685.1">
    <property type="nucleotide sequence ID" value="NZ_PZZL01000005.1"/>
</dbReference>
<dbReference type="Pfam" id="PF00108">
    <property type="entry name" value="Thiolase_N"/>
    <property type="match status" value="1"/>
</dbReference>
<organism evidence="3 4">
    <name type="scientific">Phreatobacter oligotrophus</name>
    <dbReference type="NCBI Taxonomy" id="1122261"/>
    <lineage>
        <taxon>Bacteria</taxon>
        <taxon>Pseudomonadati</taxon>
        <taxon>Pseudomonadota</taxon>
        <taxon>Alphaproteobacteria</taxon>
        <taxon>Hyphomicrobiales</taxon>
        <taxon>Phreatobacteraceae</taxon>
        <taxon>Phreatobacter</taxon>
    </lineage>
</organism>
<dbReference type="InterPro" id="IPR055140">
    <property type="entry name" value="Thiolase_C_2"/>
</dbReference>
<dbReference type="Pfam" id="PF22691">
    <property type="entry name" value="Thiolase_C_1"/>
    <property type="match status" value="1"/>
</dbReference>
<keyword evidence="4" id="KW-1185">Reference proteome</keyword>
<comment type="caution">
    <text evidence="3">The sequence shown here is derived from an EMBL/GenBank/DDBJ whole genome shotgun (WGS) entry which is preliminary data.</text>
</comment>
<dbReference type="CDD" id="cd00829">
    <property type="entry name" value="SCP-x_thiolase"/>
    <property type="match status" value="1"/>
</dbReference>
<dbReference type="InterPro" id="IPR002155">
    <property type="entry name" value="Thiolase"/>
</dbReference>